<name>A0A343TG97_9EURY</name>
<evidence type="ECO:0000313" key="1">
    <source>
        <dbReference type="EMBL" id="AUX08119.1"/>
    </source>
</evidence>
<dbReference type="RefSeq" id="WP_119814457.1">
    <property type="nucleotide sequence ID" value="NZ_CP025066.1"/>
</dbReference>
<organism evidence="1 2">
    <name type="scientific">Halalkaliarchaeum desulfuricum</name>
    <dbReference type="NCBI Taxonomy" id="2055893"/>
    <lineage>
        <taxon>Archaea</taxon>
        <taxon>Methanobacteriati</taxon>
        <taxon>Methanobacteriota</taxon>
        <taxon>Stenosarchaea group</taxon>
        <taxon>Halobacteria</taxon>
        <taxon>Halobacteriales</taxon>
        <taxon>Haloferacaceae</taxon>
        <taxon>Halalkaliarchaeum</taxon>
    </lineage>
</organism>
<proteinExistence type="predicted"/>
<gene>
    <name evidence="1" type="ORF">AArcSl_0466</name>
</gene>
<dbReference type="AlphaFoldDB" id="A0A343TG97"/>
<dbReference type="Proteomes" id="UP000263012">
    <property type="component" value="Chromosome"/>
</dbReference>
<keyword evidence="2" id="KW-1185">Reference proteome</keyword>
<reference evidence="2" key="1">
    <citation type="submission" date="2017-11" db="EMBL/GenBank/DDBJ databases">
        <title>Phenotypic and genomic properties of facultatively anaerobic sulfur-reducing natronoarchaea from hypersaline soda lakes.</title>
        <authorList>
            <person name="Sorokin D.Y."/>
            <person name="Kublanov I.V."/>
            <person name="Roman P."/>
            <person name="Sinninghe Damste J.S."/>
            <person name="Golyshin P.N."/>
            <person name="Rojo D."/>
            <person name="Ciordia S."/>
            <person name="Mena M.D.C."/>
            <person name="Ferrer M."/>
            <person name="Messina E."/>
            <person name="Smedile F."/>
            <person name="La Spada G."/>
            <person name="La Cono V."/>
            <person name="Yakimov M.M."/>
        </authorList>
    </citation>
    <scope>NUCLEOTIDE SEQUENCE [LARGE SCALE GENOMIC DNA]</scope>
    <source>
        <strain evidence="2">AArc-Sl</strain>
    </source>
</reference>
<protein>
    <submittedName>
        <fullName evidence="1">Uncharacterized protein</fullName>
    </submittedName>
</protein>
<sequence>MELSPSLVAEKAAEYRSVEPLYAVEADHLEIMPKTFDSGEYGRRDAQWPVRWYYRRHLGAFPDRDRRDAESRFRENDFEAVMESIEAAKRSESAADAVGELTALSGVDVGVASALLFFSDPSQYVAVGAREWNTLGTAGELSEPYPDPLSPSDYERYLGACRRVADRVDCDLWTLYRALWRLSDESTAP</sequence>
<accession>A0A343TG97</accession>
<dbReference type="GeneID" id="37876803"/>
<dbReference type="KEGG" id="hdf:AArcSl_0466"/>
<evidence type="ECO:0000313" key="2">
    <source>
        <dbReference type="Proteomes" id="UP000263012"/>
    </source>
</evidence>
<dbReference type="EMBL" id="CP025066">
    <property type="protein sequence ID" value="AUX08119.1"/>
    <property type="molecule type" value="Genomic_DNA"/>
</dbReference>
<dbReference type="OrthoDB" id="155576at2157"/>